<gene>
    <name evidence="5" type="ORF">HMPREF1544_05882</name>
</gene>
<evidence type="ECO:0000259" key="4">
    <source>
        <dbReference type="PROSITE" id="PS51293"/>
    </source>
</evidence>
<feature type="compositionally biased region" description="Low complexity" evidence="2">
    <location>
        <begin position="232"/>
        <end position="252"/>
    </location>
</feature>
<evidence type="ECO:0000313" key="5">
    <source>
        <dbReference type="EMBL" id="EPB87357.1"/>
    </source>
</evidence>
<feature type="compositionally biased region" description="Basic and acidic residues" evidence="2">
    <location>
        <begin position="198"/>
        <end position="219"/>
    </location>
</feature>
<feature type="compositionally biased region" description="Polar residues" evidence="2">
    <location>
        <begin position="129"/>
        <end position="176"/>
    </location>
</feature>
<evidence type="ECO:0000259" key="3">
    <source>
        <dbReference type="PROSITE" id="PS50090"/>
    </source>
</evidence>
<feature type="region of interest" description="Disordered" evidence="2">
    <location>
        <begin position="196"/>
        <end position="325"/>
    </location>
</feature>
<dbReference type="InParanoid" id="S2JFV1"/>
<feature type="domain" description="SANT" evidence="4">
    <location>
        <begin position="1"/>
        <end position="35"/>
    </location>
</feature>
<evidence type="ECO:0000256" key="2">
    <source>
        <dbReference type="SAM" id="MobiDB-lite"/>
    </source>
</evidence>
<dbReference type="PROSITE" id="PS50090">
    <property type="entry name" value="MYB_LIKE"/>
    <property type="match status" value="1"/>
</dbReference>
<dbReference type="OrthoDB" id="1742084at2759"/>
<protein>
    <submittedName>
        <fullName evidence="5">Uncharacterized protein</fullName>
    </submittedName>
</protein>
<feature type="region of interest" description="Disordered" evidence="2">
    <location>
        <begin position="124"/>
        <end position="183"/>
    </location>
</feature>
<feature type="domain" description="Myb-like" evidence="3">
    <location>
        <begin position="1"/>
        <end position="59"/>
    </location>
</feature>
<organism evidence="5 6">
    <name type="scientific">Mucor circinelloides f. circinelloides (strain 1006PhL)</name>
    <name type="common">Mucormycosis agent</name>
    <name type="synonym">Calyptromyces circinelloides</name>
    <dbReference type="NCBI Taxonomy" id="1220926"/>
    <lineage>
        <taxon>Eukaryota</taxon>
        <taxon>Fungi</taxon>
        <taxon>Fungi incertae sedis</taxon>
        <taxon>Mucoromycota</taxon>
        <taxon>Mucoromycotina</taxon>
        <taxon>Mucoromycetes</taxon>
        <taxon>Mucorales</taxon>
        <taxon>Mucorineae</taxon>
        <taxon>Mucoraceae</taxon>
        <taxon>Mucor</taxon>
    </lineage>
</organism>
<accession>S2JFV1</accession>
<sequence length="325" mass="35978">MSSSEWTILEKLLLSQAVYKYGEDNWFQVARNLKHHALLDRPSDYFNQKNCSHQYYSMVSELNKEKKDASTNDMPAVVQLARQLYTLRLEELKRAISQDEEKFLTLVAEIDDIRAGKWDNQLLGLPATSEENSPSKGAESTNTPTANIDSTTEAASTQPEVMETSSTESSNISDKQPSPLPSGEALEKLAKQEIAAEEAAKVETENIENEARDVRKKDAPPITTEEQQREMANAGNNLASSAAAPSDDTAPAVSKEKESTTIPDTKQTSPPPTKPSESDEQNETVSLKRQRDEHESMEESDLKRQKIDNQASSFVDSVAGSNIDL</sequence>
<dbReference type="Gene3D" id="1.10.10.60">
    <property type="entry name" value="Homeodomain-like"/>
    <property type="match status" value="1"/>
</dbReference>
<dbReference type="CDD" id="cd00167">
    <property type="entry name" value="SANT"/>
    <property type="match status" value="1"/>
</dbReference>
<keyword evidence="6" id="KW-1185">Reference proteome</keyword>
<dbReference type="OMA" id="HTEFQES"/>
<dbReference type="PANTHER" id="PTHR15398:SF4">
    <property type="entry name" value="BROMODOMAIN-CONTAINING PROTEIN 8 ISOFORM X1"/>
    <property type="match status" value="1"/>
</dbReference>
<dbReference type="VEuPathDB" id="FungiDB:HMPREF1544_05882"/>
<dbReference type="EMBL" id="KE123970">
    <property type="protein sequence ID" value="EPB87357.1"/>
    <property type="molecule type" value="Genomic_DNA"/>
</dbReference>
<evidence type="ECO:0000256" key="1">
    <source>
        <dbReference type="SAM" id="Coils"/>
    </source>
</evidence>
<dbReference type="PANTHER" id="PTHR15398">
    <property type="entry name" value="BROMODOMAIN-CONTAINING PROTEIN 8"/>
    <property type="match status" value="1"/>
</dbReference>
<dbReference type="AlphaFoldDB" id="S2JFV1"/>
<dbReference type="SUPFAM" id="SSF46689">
    <property type="entry name" value="Homeodomain-like"/>
    <property type="match status" value="1"/>
</dbReference>
<dbReference type="InterPro" id="IPR001005">
    <property type="entry name" value="SANT/Myb"/>
</dbReference>
<evidence type="ECO:0000313" key="6">
    <source>
        <dbReference type="Proteomes" id="UP000014254"/>
    </source>
</evidence>
<dbReference type="PROSITE" id="PS51293">
    <property type="entry name" value="SANT"/>
    <property type="match status" value="1"/>
</dbReference>
<dbReference type="Proteomes" id="UP000014254">
    <property type="component" value="Unassembled WGS sequence"/>
</dbReference>
<reference evidence="6" key="1">
    <citation type="submission" date="2013-05" db="EMBL/GenBank/DDBJ databases">
        <title>The Genome sequence of Mucor circinelloides f. circinelloides 1006PhL.</title>
        <authorList>
            <consortium name="The Broad Institute Genomics Platform"/>
            <person name="Cuomo C."/>
            <person name="Earl A."/>
            <person name="Findley K."/>
            <person name="Lee S.C."/>
            <person name="Walker B."/>
            <person name="Young S."/>
            <person name="Zeng Q."/>
            <person name="Gargeya S."/>
            <person name="Fitzgerald M."/>
            <person name="Haas B."/>
            <person name="Abouelleil A."/>
            <person name="Allen A.W."/>
            <person name="Alvarado L."/>
            <person name="Arachchi H.M."/>
            <person name="Berlin A.M."/>
            <person name="Chapman S.B."/>
            <person name="Gainer-Dewar J."/>
            <person name="Goldberg J."/>
            <person name="Griggs A."/>
            <person name="Gujja S."/>
            <person name="Hansen M."/>
            <person name="Howarth C."/>
            <person name="Imamovic A."/>
            <person name="Ireland A."/>
            <person name="Larimer J."/>
            <person name="McCowan C."/>
            <person name="Murphy C."/>
            <person name="Pearson M."/>
            <person name="Poon T.W."/>
            <person name="Priest M."/>
            <person name="Roberts A."/>
            <person name="Saif S."/>
            <person name="Shea T."/>
            <person name="Sisk P."/>
            <person name="Sykes S."/>
            <person name="Wortman J."/>
            <person name="Nusbaum C."/>
            <person name="Birren B."/>
        </authorList>
    </citation>
    <scope>NUCLEOTIDE SEQUENCE [LARGE SCALE GENOMIC DNA]</scope>
    <source>
        <strain evidence="6">1006PhL</strain>
    </source>
</reference>
<proteinExistence type="predicted"/>
<keyword evidence="1" id="KW-0175">Coiled coil</keyword>
<dbReference type="eggNOG" id="ENOG502QRPS">
    <property type="taxonomic scope" value="Eukaryota"/>
</dbReference>
<dbReference type="InterPro" id="IPR017884">
    <property type="entry name" value="SANT_dom"/>
</dbReference>
<name>S2JFV1_MUCC1</name>
<dbReference type="STRING" id="1220926.S2JFV1"/>
<feature type="coiled-coil region" evidence="1">
    <location>
        <begin position="82"/>
        <end position="109"/>
    </location>
</feature>
<dbReference type="InterPro" id="IPR009057">
    <property type="entry name" value="Homeodomain-like_sf"/>
</dbReference>
<dbReference type="GO" id="GO:0035267">
    <property type="term" value="C:NuA4 histone acetyltransferase complex"/>
    <property type="evidence" value="ECO:0007669"/>
    <property type="project" value="TreeGrafter"/>
</dbReference>